<reference evidence="2 3" key="1">
    <citation type="submission" date="2024-11" db="EMBL/GenBank/DDBJ databases">
        <title>Chromosome-level genome assembly of Eucalyptus globulus Labill. provides insights into its genome evolution.</title>
        <authorList>
            <person name="Li X."/>
        </authorList>
    </citation>
    <scope>NUCLEOTIDE SEQUENCE [LARGE SCALE GENOMIC DNA]</scope>
    <source>
        <strain evidence="2">CL2024</strain>
        <tissue evidence="2">Fresh tender leaves</tissue>
    </source>
</reference>
<evidence type="ECO:0000313" key="2">
    <source>
        <dbReference type="EMBL" id="KAL3718294.1"/>
    </source>
</evidence>
<dbReference type="Proteomes" id="UP001634007">
    <property type="component" value="Unassembled WGS sequence"/>
</dbReference>
<evidence type="ECO:0000313" key="3">
    <source>
        <dbReference type="Proteomes" id="UP001634007"/>
    </source>
</evidence>
<feature type="transmembrane region" description="Helical" evidence="1">
    <location>
        <begin position="462"/>
        <end position="488"/>
    </location>
</feature>
<dbReference type="EMBL" id="JBJKBG010000010">
    <property type="protein sequence ID" value="KAL3718294.1"/>
    <property type="molecule type" value="Genomic_DNA"/>
</dbReference>
<dbReference type="InterPro" id="IPR004158">
    <property type="entry name" value="DUF247_pln"/>
</dbReference>
<sequence>MDHRAIEIDELQDAAFEYNVAGSAAGSIGGDQLELMTKWKPFMANGLASPPRNYDEAGPGHAPAGSRNETVTYCLARVRRRLGERERRFRAGTSSCTIFRIPPTLCGINPKAEQPEIVSIGPYHRGRDHLLEFEEHKWFFLRRFLHRTSSNEASLIELLAAEENSVRSSYSETVLMSSGDFVEMMLLDGCFVLELLLHICRSDDAIDEDDPIFTRPWIIPILIRDLLKLENQVPFFLLKSLFDFSSSTRVEAKTDYLCTLALRVFDLAYPRPGALLKDYENPQCKHLLDLFYLTIFPTNPDPCNYPQMYRPSDQSVPCVTSLRPSGIKFKSKKTHDFLDISFRKRVLEIPSITINDFTTTVLVNCVALEQYKENSSKHITDYVSFMHCLINQPKDVSLLCSDGIITRFSHDDQYVANFFNKLGKSTVFNVHGCYLSKQFEELESYYYSTWANMMRTYFSSPWSVISVFSAFLVIVLTVIQTVFAVLGYRFH</sequence>
<keyword evidence="1" id="KW-1133">Transmembrane helix</keyword>
<keyword evidence="3" id="KW-1185">Reference proteome</keyword>
<proteinExistence type="predicted"/>
<gene>
    <name evidence="2" type="ORF">ACJRO7_003433</name>
</gene>
<protein>
    <submittedName>
        <fullName evidence="2">Uncharacterized protein</fullName>
    </submittedName>
</protein>
<keyword evidence="1" id="KW-0472">Membrane</keyword>
<dbReference type="Pfam" id="PF03140">
    <property type="entry name" value="DUF247"/>
    <property type="match status" value="1"/>
</dbReference>
<dbReference type="PANTHER" id="PTHR31170">
    <property type="entry name" value="BNAC04G53230D PROTEIN"/>
    <property type="match status" value="1"/>
</dbReference>
<dbReference type="PANTHER" id="PTHR31170:SF25">
    <property type="entry name" value="BNAA09G04570D PROTEIN"/>
    <property type="match status" value="1"/>
</dbReference>
<organism evidence="2 3">
    <name type="scientific">Eucalyptus globulus</name>
    <name type="common">Tasmanian blue gum</name>
    <dbReference type="NCBI Taxonomy" id="34317"/>
    <lineage>
        <taxon>Eukaryota</taxon>
        <taxon>Viridiplantae</taxon>
        <taxon>Streptophyta</taxon>
        <taxon>Embryophyta</taxon>
        <taxon>Tracheophyta</taxon>
        <taxon>Spermatophyta</taxon>
        <taxon>Magnoliopsida</taxon>
        <taxon>eudicotyledons</taxon>
        <taxon>Gunneridae</taxon>
        <taxon>Pentapetalae</taxon>
        <taxon>rosids</taxon>
        <taxon>malvids</taxon>
        <taxon>Myrtales</taxon>
        <taxon>Myrtaceae</taxon>
        <taxon>Myrtoideae</taxon>
        <taxon>Eucalypteae</taxon>
        <taxon>Eucalyptus</taxon>
    </lineage>
</organism>
<keyword evidence="1" id="KW-0812">Transmembrane</keyword>
<name>A0ABD3IWV8_EUCGL</name>
<evidence type="ECO:0000256" key="1">
    <source>
        <dbReference type="SAM" id="Phobius"/>
    </source>
</evidence>
<accession>A0ABD3IWV8</accession>
<dbReference type="AlphaFoldDB" id="A0ABD3IWV8"/>
<comment type="caution">
    <text evidence="2">The sequence shown here is derived from an EMBL/GenBank/DDBJ whole genome shotgun (WGS) entry which is preliminary data.</text>
</comment>